<protein>
    <recommendedName>
        <fullName evidence="4">DUF1471 domain-containing protein</fullName>
    </recommendedName>
</protein>
<evidence type="ECO:0000313" key="3">
    <source>
        <dbReference type="Proteomes" id="UP000620262"/>
    </source>
</evidence>
<evidence type="ECO:0008006" key="4">
    <source>
        <dbReference type="Google" id="ProtNLM"/>
    </source>
</evidence>
<dbReference type="Proteomes" id="UP000620262">
    <property type="component" value="Unassembled WGS sequence"/>
</dbReference>
<feature type="signal peptide" evidence="1">
    <location>
        <begin position="1"/>
        <end position="24"/>
    </location>
</feature>
<organism evidence="2 3">
    <name type="scientific">Rhizobium viscosum</name>
    <name type="common">Arthrobacter viscosus</name>
    <dbReference type="NCBI Taxonomy" id="1673"/>
    <lineage>
        <taxon>Bacteria</taxon>
        <taxon>Pseudomonadati</taxon>
        <taxon>Pseudomonadota</taxon>
        <taxon>Alphaproteobacteria</taxon>
        <taxon>Hyphomicrobiales</taxon>
        <taxon>Rhizobiaceae</taxon>
        <taxon>Rhizobium/Agrobacterium group</taxon>
        <taxon>Rhizobium</taxon>
    </lineage>
</organism>
<dbReference type="EMBL" id="JADBEC010000002">
    <property type="protein sequence ID" value="MBE1507960.1"/>
    <property type="molecule type" value="Genomic_DNA"/>
</dbReference>
<keyword evidence="3" id="KW-1185">Reference proteome</keyword>
<proteinExistence type="predicted"/>
<keyword evidence="1" id="KW-0732">Signal</keyword>
<reference evidence="2 3" key="1">
    <citation type="submission" date="2020-10" db="EMBL/GenBank/DDBJ databases">
        <title>Sequencing the genomes of 1000 actinobacteria strains.</title>
        <authorList>
            <person name="Klenk H.-P."/>
        </authorList>
    </citation>
    <scope>NUCLEOTIDE SEQUENCE [LARGE SCALE GENOMIC DNA]</scope>
    <source>
        <strain evidence="2 3">DSM 7307</strain>
    </source>
</reference>
<comment type="caution">
    <text evidence="2">The sequence shown here is derived from an EMBL/GenBank/DDBJ whole genome shotgun (WGS) entry which is preliminary data.</text>
</comment>
<evidence type="ECO:0000313" key="2">
    <source>
        <dbReference type="EMBL" id="MBE1507960.1"/>
    </source>
</evidence>
<sequence length="118" mass="12635">MNRVLNLAAVVLVSSFGFANVSHAESLDMNSPGALETTLRSFSSDFDVHVLGNWDQSPEHTTRGASVSDRSEDAIQGIQAAIEANRPLVARLEKDGVKVSNIVDAEQAADGGMVFYSR</sequence>
<dbReference type="RefSeq" id="WP_192731643.1">
    <property type="nucleotide sequence ID" value="NZ_BAAAVL010000002.1"/>
</dbReference>
<evidence type="ECO:0000256" key="1">
    <source>
        <dbReference type="SAM" id="SignalP"/>
    </source>
</evidence>
<feature type="chain" id="PRO_5045952425" description="DUF1471 domain-containing protein" evidence="1">
    <location>
        <begin position="25"/>
        <end position="118"/>
    </location>
</feature>
<accession>A0ABR9IXL2</accession>
<name>A0ABR9IXL2_RHIVS</name>
<gene>
    <name evidence="2" type="ORF">H4W29_005205</name>
</gene>